<gene>
    <name evidence="1" type="ORF">UFOPK1503_00685</name>
</gene>
<dbReference type="InterPro" id="IPR007357">
    <property type="entry name" value="PhrB-like"/>
</dbReference>
<reference evidence="1" key="1">
    <citation type="submission" date="2020-05" db="EMBL/GenBank/DDBJ databases">
        <authorList>
            <person name="Chiriac C."/>
            <person name="Salcher M."/>
            <person name="Ghai R."/>
            <person name="Kavagutti S V."/>
        </authorList>
    </citation>
    <scope>NUCLEOTIDE SEQUENCE</scope>
</reference>
<name>A0A6J6C7F0_9ZZZZ</name>
<dbReference type="InterPro" id="IPR052551">
    <property type="entry name" value="UV-DNA_repair_photolyase"/>
</dbReference>
<dbReference type="InterPro" id="IPR036134">
    <property type="entry name" value="Crypto/Photolyase_FAD-like_sf"/>
</dbReference>
<evidence type="ECO:0000313" key="1">
    <source>
        <dbReference type="EMBL" id="CAB4546529.1"/>
    </source>
</evidence>
<dbReference type="Gene3D" id="1.10.10.1710">
    <property type="entry name" value="Deoxyribodipyrimidine photolyase-related"/>
    <property type="match status" value="1"/>
</dbReference>
<accession>A0A6J6C7F0</accession>
<sequence>MVELDSYRDLLSDNRGVTSAINPTSYPFRRLVSQLEVEVSPARGFCSSEQDWESFATASKRLRLEDFYRKQRQRLNVLMDELEPSGGAWNFDQENRLPPPKTTLDVQLPWQPLEDEIDAQVRRELDHLESEGAVFLGNDGPRKFAGNREQALNALQHFIEHRLDLFGPYEDAVDSRSWAMSHSLLSAPMNLGLLDPIEVVRAAEQAFRSGNARLQSVEGFIRQIIGWRDYVWHLYWQFGEDYSSKNELKANVPLPSFMTDLEPTDLQANCLRSSLSDLRDNAWLHHIPRLMILGNHSLQRGYLPSEVNDWFIDAFVDGTPWVMPANTIGMSLFADGGMMSTKPYAAGGAYLSKMTNYCKDCPLNPKIRVGEDACPFTAGYWNFLDKNQQLKSNHRLSNSFAGLRKLSDLEAIRIQEEKRKTF</sequence>
<proteinExistence type="predicted"/>
<dbReference type="PANTHER" id="PTHR38657">
    <property type="entry name" value="SLR1343 PROTEIN"/>
    <property type="match status" value="1"/>
</dbReference>
<dbReference type="Gene3D" id="1.25.40.80">
    <property type="match status" value="1"/>
</dbReference>
<protein>
    <submittedName>
        <fullName evidence="1">Unannotated protein</fullName>
    </submittedName>
</protein>
<organism evidence="1">
    <name type="scientific">freshwater metagenome</name>
    <dbReference type="NCBI Taxonomy" id="449393"/>
    <lineage>
        <taxon>unclassified sequences</taxon>
        <taxon>metagenomes</taxon>
        <taxon>ecological metagenomes</taxon>
    </lineage>
</organism>
<dbReference type="Gene3D" id="1.10.579.10">
    <property type="entry name" value="DNA Cyclobutane Dipyrimidine Photolyase, subunit A, domain 3"/>
    <property type="match status" value="1"/>
</dbReference>
<dbReference type="EMBL" id="CAEZST010000009">
    <property type="protein sequence ID" value="CAB4546529.1"/>
    <property type="molecule type" value="Genomic_DNA"/>
</dbReference>
<dbReference type="PANTHER" id="PTHR38657:SF1">
    <property type="entry name" value="SLR1343 PROTEIN"/>
    <property type="match status" value="1"/>
</dbReference>
<dbReference type="Pfam" id="PF04244">
    <property type="entry name" value="DPRP"/>
    <property type="match status" value="1"/>
</dbReference>
<dbReference type="AlphaFoldDB" id="A0A6J6C7F0"/>
<dbReference type="SUPFAM" id="SSF48173">
    <property type="entry name" value="Cryptochrome/photolyase FAD-binding domain"/>
    <property type="match status" value="1"/>
</dbReference>